<accession>A0A543E983</accession>
<comment type="caution">
    <text evidence="2">The sequence shown here is derived from an EMBL/GenBank/DDBJ whole genome shotgun (WGS) entry which is preliminary data.</text>
</comment>
<dbReference type="Pfam" id="PF09697">
    <property type="entry name" value="Porph_ging"/>
    <property type="match status" value="1"/>
</dbReference>
<dbReference type="RefSeq" id="WP_142018581.1">
    <property type="nucleotide sequence ID" value="NZ_VFPD01000003.1"/>
</dbReference>
<evidence type="ECO:0000256" key="1">
    <source>
        <dbReference type="SAM" id="SignalP"/>
    </source>
</evidence>
<keyword evidence="1" id="KW-0732">Signal</keyword>
<dbReference type="NCBIfam" id="TIGR01200">
    <property type="entry name" value="GLPGLI"/>
    <property type="match status" value="1"/>
</dbReference>
<dbReference type="Proteomes" id="UP000316437">
    <property type="component" value="Unassembled WGS sequence"/>
</dbReference>
<name>A0A543E983_9FLAO</name>
<evidence type="ECO:0000313" key="2">
    <source>
        <dbReference type="EMBL" id="TQM18164.1"/>
    </source>
</evidence>
<dbReference type="InterPro" id="IPR005901">
    <property type="entry name" value="GLPGLI"/>
</dbReference>
<organism evidence="2 3">
    <name type="scientific">Chryseobacterium aquifrigidense</name>
    <dbReference type="NCBI Taxonomy" id="558021"/>
    <lineage>
        <taxon>Bacteria</taxon>
        <taxon>Pseudomonadati</taxon>
        <taxon>Bacteroidota</taxon>
        <taxon>Flavobacteriia</taxon>
        <taxon>Flavobacteriales</taxon>
        <taxon>Weeksellaceae</taxon>
        <taxon>Chryseobacterium group</taxon>
        <taxon>Chryseobacterium</taxon>
    </lineage>
</organism>
<gene>
    <name evidence="2" type="ORF">FB551_3927</name>
</gene>
<evidence type="ECO:0000313" key="3">
    <source>
        <dbReference type="Proteomes" id="UP000316437"/>
    </source>
</evidence>
<feature type="signal peptide" evidence="1">
    <location>
        <begin position="1"/>
        <end position="21"/>
    </location>
</feature>
<reference evidence="2 3" key="1">
    <citation type="submission" date="2019-06" db="EMBL/GenBank/DDBJ databases">
        <title>Sorghum-associated microbial communities from plants grown in Nebraska, USA.</title>
        <authorList>
            <person name="Schachtman D."/>
        </authorList>
    </citation>
    <scope>NUCLEOTIDE SEQUENCE [LARGE SCALE GENOMIC DNA]</scope>
    <source>
        <strain evidence="2 3">110</strain>
    </source>
</reference>
<dbReference type="AlphaFoldDB" id="A0A543E983"/>
<keyword evidence="3" id="KW-1185">Reference proteome</keyword>
<protein>
    <submittedName>
        <fullName evidence="2">GLPGLI family protein</fullName>
    </submittedName>
</protein>
<dbReference type="EMBL" id="VFPD01000003">
    <property type="protein sequence ID" value="TQM18164.1"/>
    <property type="molecule type" value="Genomic_DNA"/>
</dbReference>
<sequence>MYYYKKLITLLIMLYSILSYAHSYEKDTLQGDFTYRLKAKLNRQMDYIHEELFSLQVSNNRAFFTSVQSLKRDSVIENSLQTTKNPDGSISLSLAGVSVPKTRFLSTIVQSNENVQYFQLAGMSLLTYKQPVMNGWKLINESKIINTLHCKKAELSYRGRNWMAWYSTEIPFPYGPYKFGGLPGLIITIADETGDFDFELVKSVPSAALKGKPVKINKRRYTEAIETTQPKLEQALKTARENTAAVLASYGTTILKGQEIVRQREREQKQNLAYDNPIELEK</sequence>
<feature type="chain" id="PRO_5021820593" evidence="1">
    <location>
        <begin position="22"/>
        <end position="282"/>
    </location>
</feature>
<proteinExistence type="predicted"/>